<evidence type="ECO:0000313" key="3">
    <source>
        <dbReference type="Proteomes" id="UP000094112"/>
    </source>
</evidence>
<dbReference type="AlphaFoldDB" id="A0A1E3P5H3"/>
<organism evidence="2 3">
    <name type="scientific">Wickerhamomyces anomalus (strain ATCC 58044 / CBS 1984 / NCYC 433 / NRRL Y-366-8)</name>
    <name type="common">Yeast</name>
    <name type="synonym">Hansenula anomala</name>
    <dbReference type="NCBI Taxonomy" id="683960"/>
    <lineage>
        <taxon>Eukaryota</taxon>
        <taxon>Fungi</taxon>
        <taxon>Dikarya</taxon>
        <taxon>Ascomycota</taxon>
        <taxon>Saccharomycotina</taxon>
        <taxon>Saccharomycetes</taxon>
        <taxon>Phaffomycetales</taxon>
        <taxon>Wickerhamomycetaceae</taxon>
        <taxon>Wickerhamomyces</taxon>
    </lineage>
</organism>
<dbReference type="EMBL" id="KV454210">
    <property type="protein sequence ID" value="ODQ60077.1"/>
    <property type="molecule type" value="Genomic_DNA"/>
</dbReference>
<reference evidence="2 3" key="1">
    <citation type="journal article" date="2016" name="Proc. Natl. Acad. Sci. U.S.A.">
        <title>Comparative genomics of biotechnologically important yeasts.</title>
        <authorList>
            <person name="Riley R."/>
            <person name="Haridas S."/>
            <person name="Wolfe K.H."/>
            <person name="Lopes M.R."/>
            <person name="Hittinger C.T."/>
            <person name="Goeker M."/>
            <person name="Salamov A.A."/>
            <person name="Wisecaver J.H."/>
            <person name="Long T.M."/>
            <person name="Calvey C.H."/>
            <person name="Aerts A.L."/>
            <person name="Barry K.W."/>
            <person name="Choi C."/>
            <person name="Clum A."/>
            <person name="Coughlan A.Y."/>
            <person name="Deshpande S."/>
            <person name="Douglass A.P."/>
            <person name="Hanson S.J."/>
            <person name="Klenk H.-P."/>
            <person name="LaButti K.M."/>
            <person name="Lapidus A."/>
            <person name="Lindquist E.A."/>
            <person name="Lipzen A.M."/>
            <person name="Meier-Kolthoff J.P."/>
            <person name="Ohm R.A."/>
            <person name="Otillar R.P."/>
            <person name="Pangilinan J.L."/>
            <person name="Peng Y."/>
            <person name="Rokas A."/>
            <person name="Rosa C.A."/>
            <person name="Scheuner C."/>
            <person name="Sibirny A.A."/>
            <person name="Slot J.C."/>
            <person name="Stielow J.B."/>
            <person name="Sun H."/>
            <person name="Kurtzman C.P."/>
            <person name="Blackwell M."/>
            <person name="Grigoriev I.V."/>
            <person name="Jeffries T.W."/>
        </authorList>
    </citation>
    <scope>NUCLEOTIDE SEQUENCE [LARGE SCALE GENOMIC DNA]</scope>
    <source>
        <strain evidence="3">ATCC 58044 / CBS 1984 / NCYC 433 / NRRL Y-366-8</strain>
    </source>
</reference>
<sequence>MDDNKLIRISKKYTNRSIKSWEKPPKHIISSVNKILQMNKTKALQVSASSKKTANLIQQDIDLNEFIKLFLKQLRNTKLPHSHQQRQLNELDYDHDYQLKREAFLTNLYSNELNQVENLKNTLKEENLRDKSITKFVKNYEKLYKEELKKLESIDELPQSSPMNTKRINKSFDTLQLNTGDESEDIAEVLKQLETQLDKIDDNTKHFQELSRQIDQLLNQM</sequence>
<name>A0A1E3P5H3_WICAA</name>
<feature type="coiled-coil region" evidence="1">
    <location>
        <begin position="106"/>
        <end position="157"/>
    </location>
</feature>
<protein>
    <submittedName>
        <fullName evidence="2">Uncharacterized protein</fullName>
    </submittedName>
</protein>
<keyword evidence="3" id="KW-1185">Reference proteome</keyword>
<proteinExistence type="predicted"/>
<accession>A0A1E3P5H3</accession>
<dbReference type="OrthoDB" id="10553233at2759"/>
<dbReference type="Proteomes" id="UP000094112">
    <property type="component" value="Unassembled WGS sequence"/>
</dbReference>
<dbReference type="GeneID" id="30200658"/>
<feature type="coiled-coil region" evidence="1">
    <location>
        <begin position="183"/>
        <end position="220"/>
    </location>
</feature>
<gene>
    <name evidence="2" type="ORF">WICANDRAFT_62646</name>
</gene>
<dbReference type="RefSeq" id="XP_019039284.1">
    <property type="nucleotide sequence ID" value="XM_019183412.1"/>
</dbReference>
<evidence type="ECO:0000313" key="2">
    <source>
        <dbReference type="EMBL" id="ODQ60077.1"/>
    </source>
</evidence>
<keyword evidence="1" id="KW-0175">Coiled coil</keyword>
<evidence type="ECO:0000256" key="1">
    <source>
        <dbReference type="SAM" id="Coils"/>
    </source>
</evidence>